<keyword evidence="3" id="KW-1185">Reference proteome</keyword>
<dbReference type="OrthoDB" id="2020070at2759"/>
<dbReference type="Pfam" id="PF22998">
    <property type="entry name" value="GNAT_LYC1-like"/>
    <property type="match status" value="1"/>
</dbReference>
<protein>
    <recommendedName>
        <fullName evidence="1">LYC1 C-terminal domain-containing protein</fullName>
    </recommendedName>
</protein>
<dbReference type="Gene3D" id="3.40.630.30">
    <property type="match status" value="1"/>
</dbReference>
<organism evidence="2 3">
    <name type="scientific">Gymnopus androsaceus JB14</name>
    <dbReference type="NCBI Taxonomy" id="1447944"/>
    <lineage>
        <taxon>Eukaryota</taxon>
        <taxon>Fungi</taxon>
        <taxon>Dikarya</taxon>
        <taxon>Basidiomycota</taxon>
        <taxon>Agaricomycotina</taxon>
        <taxon>Agaricomycetes</taxon>
        <taxon>Agaricomycetidae</taxon>
        <taxon>Agaricales</taxon>
        <taxon>Marasmiineae</taxon>
        <taxon>Omphalotaceae</taxon>
        <taxon>Gymnopus</taxon>
    </lineage>
</organism>
<dbReference type="EMBL" id="ML769571">
    <property type="protein sequence ID" value="KAE9393477.1"/>
    <property type="molecule type" value="Genomic_DNA"/>
</dbReference>
<sequence>MDASTLSIFVATPQQTEVSRRRTWASPWGSGMTLDEFLRRDMEVEKSECGSHGKLTTWVLAPRDNPETLDFLCSCEIFRRSGLTARENSVTESEPLIEHVDCYGVASIFTLPEYRKKGYARLMSSLLHWVLAGNALLNEFPNIWGAKPIIPSGFGNATFSTLWSDVGDFYERCGPTSAAGIKDGWITRGTHTMRWLPKKNLTLNKPSSRSEGTLQWRWLDNQEALNQLWIHDTNLMRSDLLACWHSLRGSGDSKTKAIFTFLPSGGVEGFQRGARLKPFWKNEAEITKCGSPAAFATWTLSLRPGTPRTLILTRLRAPHISHLSSILQLIWEFSQEHNIEVIEVWNFPKHLRGDDGSGYECIQRWFEFGKEQGLEGGGEEFERKEHLPSFKWYGHGGNSGLAEHEVEWAFNER</sequence>
<accession>A0A6A4H8G3</accession>
<reference evidence="2" key="1">
    <citation type="journal article" date="2019" name="Environ. Microbiol.">
        <title>Fungal ecological strategies reflected in gene transcription - a case study of two litter decomposers.</title>
        <authorList>
            <person name="Barbi F."/>
            <person name="Kohler A."/>
            <person name="Barry K."/>
            <person name="Baskaran P."/>
            <person name="Daum C."/>
            <person name="Fauchery L."/>
            <person name="Ihrmark K."/>
            <person name="Kuo A."/>
            <person name="LaButti K."/>
            <person name="Lipzen A."/>
            <person name="Morin E."/>
            <person name="Grigoriev I.V."/>
            <person name="Henrissat B."/>
            <person name="Lindahl B."/>
            <person name="Martin F."/>
        </authorList>
    </citation>
    <scope>NUCLEOTIDE SEQUENCE</scope>
    <source>
        <strain evidence="2">JB14</strain>
    </source>
</reference>
<dbReference type="Proteomes" id="UP000799118">
    <property type="component" value="Unassembled WGS sequence"/>
</dbReference>
<evidence type="ECO:0000313" key="3">
    <source>
        <dbReference type="Proteomes" id="UP000799118"/>
    </source>
</evidence>
<dbReference type="InterPro" id="IPR055100">
    <property type="entry name" value="GNAT_LYC1-like"/>
</dbReference>
<dbReference type="AlphaFoldDB" id="A0A6A4H8G3"/>
<feature type="domain" description="LYC1 C-terminal" evidence="1">
    <location>
        <begin position="205"/>
        <end position="413"/>
    </location>
</feature>
<evidence type="ECO:0000313" key="2">
    <source>
        <dbReference type="EMBL" id="KAE9393477.1"/>
    </source>
</evidence>
<name>A0A6A4H8G3_9AGAR</name>
<evidence type="ECO:0000259" key="1">
    <source>
        <dbReference type="Pfam" id="PF22998"/>
    </source>
</evidence>
<dbReference type="InterPro" id="IPR053013">
    <property type="entry name" value="LAT"/>
</dbReference>
<proteinExistence type="predicted"/>
<gene>
    <name evidence="2" type="ORF">BT96DRAFT_829263</name>
</gene>
<dbReference type="PANTHER" id="PTHR34815">
    <property type="entry name" value="LYSINE ACETYLTRANSFERASE"/>
    <property type="match status" value="1"/>
</dbReference>
<dbReference type="PANTHER" id="PTHR34815:SF2">
    <property type="entry name" value="N-ACETYLTRANSFERASE DOMAIN-CONTAINING PROTEIN"/>
    <property type="match status" value="1"/>
</dbReference>